<comment type="similarity">
    <text evidence="1">Belongs to the sodium:solute symporter (SSF) (TC 2.A.21) family.</text>
</comment>
<evidence type="ECO:0000313" key="2">
    <source>
        <dbReference type="EMBL" id="SAK48544.1"/>
    </source>
</evidence>
<organism evidence="2 3">
    <name type="scientific">Caballeronia catudaia</name>
    <dbReference type="NCBI Taxonomy" id="1777136"/>
    <lineage>
        <taxon>Bacteria</taxon>
        <taxon>Pseudomonadati</taxon>
        <taxon>Pseudomonadota</taxon>
        <taxon>Betaproteobacteria</taxon>
        <taxon>Burkholderiales</taxon>
        <taxon>Burkholderiaceae</taxon>
        <taxon>Caballeronia</taxon>
    </lineage>
</organism>
<reference evidence="2" key="1">
    <citation type="submission" date="2016-01" db="EMBL/GenBank/DDBJ databases">
        <authorList>
            <person name="Peeters C."/>
        </authorList>
    </citation>
    <scope>NUCLEOTIDE SEQUENCE [LARGE SCALE GENOMIC DNA]</scope>
    <source>
        <strain evidence="2">LMG 29318</strain>
    </source>
</reference>
<dbReference type="InterPro" id="IPR001734">
    <property type="entry name" value="Na/solute_symporter"/>
</dbReference>
<gene>
    <name evidence="2" type="ORF">AWB75_01149</name>
</gene>
<protein>
    <submittedName>
        <fullName evidence="2">Na+/solute symporter</fullName>
    </submittedName>
</protein>
<sequence length="99" mass="10787">MMAFGSLTVVCFYLVVQMVGAGQLIRLLFGLSYKQAIVIVGALPMILHCLDELARRAGNEGKLYLRICLVISGRSGPFGVVTSSMALRLSSDMPLDHRE</sequence>
<dbReference type="EMBL" id="FCOF02000004">
    <property type="protein sequence ID" value="SAK48544.1"/>
    <property type="molecule type" value="Genomic_DNA"/>
</dbReference>
<name>A0A157ZSM2_9BURK</name>
<keyword evidence="3" id="KW-1185">Reference proteome</keyword>
<dbReference type="Proteomes" id="UP000054870">
    <property type="component" value="Unassembled WGS sequence"/>
</dbReference>
<evidence type="ECO:0000256" key="1">
    <source>
        <dbReference type="RuleBase" id="RU362091"/>
    </source>
</evidence>
<dbReference type="Pfam" id="PF00474">
    <property type="entry name" value="SSF"/>
    <property type="match status" value="1"/>
</dbReference>
<dbReference type="GO" id="GO:0022857">
    <property type="term" value="F:transmembrane transporter activity"/>
    <property type="evidence" value="ECO:0007669"/>
    <property type="project" value="InterPro"/>
</dbReference>
<comment type="caution">
    <text evidence="2">The sequence shown here is derived from an EMBL/GenBank/DDBJ whole genome shotgun (WGS) entry which is preliminary data.</text>
</comment>
<proteinExistence type="inferred from homology"/>
<accession>A0A157ZSM2</accession>
<dbReference type="GO" id="GO:0016020">
    <property type="term" value="C:membrane"/>
    <property type="evidence" value="ECO:0007669"/>
    <property type="project" value="InterPro"/>
</dbReference>
<dbReference type="AlphaFoldDB" id="A0A157ZSM2"/>
<evidence type="ECO:0000313" key="3">
    <source>
        <dbReference type="Proteomes" id="UP000054870"/>
    </source>
</evidence>